<comment type="caution">
    <text evidence="1">The sequence shown here is derived from an EMBL/GenBank/DDBJ whole genome shotgun (WGS) entry which is preliminary data.</text>
</comment>
<name>A0A9P0PPB7_ACAOB</name>
<evidence type="ECO:0000313" key="1">
    <source>
        <dbReference type="EMBL" id="CAH1992117.1"/>
    </source>
</evidence>
<organism evidence="1 2">
    <name type="scientific">Acanthoscelides obtectus</name>
    <name type="common">Bean weevil</name>
    <name type="synonym">Bruchus obtectus</name>
    <dbReference type="NCBI Taxonomy" id="200917"/>
    <lineage>
        <taxon>Eukaryota</taxon>
        <taxon>Metazoa</taxon>
        <taxon>Ecdysozoa</taxon>
        <taxon>Arthropoda</taxon>
        <taxon>Hexapoda</taxon>
        <taxon>Insecta</taxon>
        <taxon>Pterygota</taxon>
        <taxon>Neoptera</taxon>
        <taxon>Endopterygota</taxon>
        <taxon>Coleoptera</taxon>
        <taxon>Polyphaga</taxon>
        <taxon>Cucujiformia</taxon>
        <taxon>Chrysomeloidea</taxon>
        <taxon>Chrysomelidae</taxon>
        <taxon>Bruchinae</taxon>
        <taxon>Bruchini</taxon>
        <taxon>Acanthoscelides</taxon>
    </lineage>
</organism>
<keyword evidence="2" id="KW-1185">Reference proteome</keyword>
<reference evidence="1" key="1">
    <citation type="submission" date="2022-03" db="EMBL/GenBank/DDBJ databases">
        <authorList>
            <person name="Sayadi A."/>
        </authorList>
    </citation>
    <scope>NUCLEOTIDE SEQUENCE</scope>
</reference>
<dbReference type="AlphaFoldDB" id="A0A9P0PPB7"/>
<proteinExistence type="predicted"/>
<sequence>MIAYRITQRELNFTTRNIARHFEDPQSCPSITKS</sequence>
<dbReference type="Proteomes" id="UP001152888">
    <property type="component" value="Unassembled WGS sequence"/>
</dbReference>
<dbReference type="EMBL" id="CAKOFQ010007135">
    <property type="protein sequence ID" value="CAH1992117.1"/>
    <property type="molecule type" value="Genomic_DNA"/>
</dbReference>
<accession>A0A9P0PPB7</accession>
<protein>
    <submittedName>
        <fullName evidence="1">Uncharacterized protein</fullName>
    </submittedName>
</protein>
<evidence type="ECO:0000313" key="2">
    <source>
        <dbReference type="Proteomes" id="UP001152888"/>
    </source>
</evidence>
<gene>
    <name evidence="1" type="ORF">ACAOBT_LOCUS20677</name>
</gene>